<organism evidence="1">
    <name type="scientific">Castor canadensis</name>
    <name type="common">American beaver</name>
    <dbReference type="NCBI Taxonomy" id="51338"/>
    <lineage>
        <taxon>Eukaryota</taxon>
        <taxon>Metazoa</taxon>
        <taxon>Chordata</taxon>
        <taxon>Craniata</taxon>
        <taxon>Vertebrata</taxon>
        <taxon>Euteleostomi</taxon>
        <taxon>Mammalia</taxon>
        <taxon>Eutheria</taxon>
        <taxon>Euarchontoglires</taxon>
        <taxon>Glires</taxon>
        <taxon>Rodentia</taxon>
        <taxon>Castorimorpha</taxon>
        <taxon>Castoridae</taxon>
        <taxon>Castor</taxon>
    </lineage>
</organism>
<reference evidence="1" key="1">
    <citation type="submission" date="2023-09" db="UniProtKB">
        <authorList>
            <consortium name="Ensembl"/>
        </authorList>
    </citation>
    <scope>IDENTIFICATION</scope>
</reference>
<name>A0A8C0XFB7_CASCN</name>
<evidence type="ECO:0000313" key="1">
    <source>
        <dbReference type="Ensembl" id="ENSCCNP00000025480.1"/>
    </source>
</evidence>
<dbReference type="AlphaFoldDB" id="A0A8C0XFB7"/>
<protein>
    <submittedName>
        <fullName evidence="1">Uncharacterized protein</fullName>
    </submittedName>
</protein>
<accession>A0A8C0XFB7</accession>
<dbReference type="Ensembl" id="ENSCCNT00000032396.1">
    <property type="protein sequence ID" value="ENSCCNP00000025480.1"/>
    <property type="gene ID" value="ENSCCNG00000024844.1"/>
</dbReference>
<sequence length="68" mass="7596">ISSRVKRQEAVWEVLHQHQHKPRKFLETAADRLKSYDPLKGRACAAWSGLRISLSQVLCVCPGGPTAL</sequence>
<proteinExistence type="predicted"/>